<comment type="caution">
    <text evidence="2">The sequence shown here is derived from an EMBL/GenBank/DDBJ whole genome shotgun (WGS) entry which is preliminary data.</text>
</comment>
<dbReference type="EMBL" id="JFKC01000026">
    <property type="protein sequence ID" value="OSQ45617.1"/>
    <property type="molecule type" value="Genomic_DNA"/>
</dbReference>
<dbReference type="RefSeq" id="WP_085641011.1">
    <property type="nucleotide sequence ID" value="NZ_JFKC01000026.1"/>
</dbReference>
<dbReference type="AlphaFoldDB" id="A0A1X4NFA2"/>
<keyword evidence="3" id="KW-1185">Reference proteome</keyword>
<dbReference type="InterPro" id="IPR010982">
    <property type="entry name" value="Lambda_DNA-bd_dom_sf"/>
</dbReference>
<dbReference type="GO" id="GO:0003677">
    <property type="term" value="F:DNA binding"/>
    <property type="evidence" value="ECO:0007669"/>
    <property type="project" value="InterPro"/>
</dbReference>
<dbReference type="OrthoDB" id="7737433at2"/>
<accession>A0A1X4NFA2</accession>
<reference evidence="2 3" key="1">
    <citation type="submission" date="2014-03" db="EMBL/GenBank/DDBJ databases">
        <title>The draft genome sequence of Marivita geojedonensis KCTC 23882.</title>
        <authorList>
            <person name="Lai Q."/>
            <person name="Shao Z."/>
        </authorList>
    </citation>
    <scope>NUCLEOTIDE SEQUENCE [LARGE SCALE GENOMIC DNA]</scope>
    <source>
        <strain evidence="2 3">DPG-138</strain>
    </source>
</reference>
<feature type="domain" description="HTH cro/C1-type" evidence="1">
    <location>
        <begin position="17"/>
        <end position="73"/>
    </location>
</feature>
<protein>
    <recommendedName>
        <fullName evidence="1">HTH cro/C1-type domain-containing protein</fullName>
    </recommendedName>
</protein>
<dbReference type="InterPro" id="IPR001387">
    <property type="entry name" value="Cro/C1-type_HTH"/>
</dbReference>
<evidence type="ECO:0000313" key="2">
    <source>
        <dbReference type="EMBL" id="OSQ45617.1"/>
    </source>
</evidence>
<dbReference type="SMART" id="SM00530">
    <property type="entry name" value="HTH_XRE"/>
    <property type="match status" value="1"/>
</dbReference>
<dbReference type="Gene3D" id="1.10.260.40">
    <property type="entry name" value="lambda repressor-like DNA-binding domains"/>
    <property type="match status" value="1"/>
</dbReference>
<evidence type="ECO:0000313" key="3">
    <source>
        <dbReference type="Proteomes" id="UP000193926"/>
    </source>
</evidence>
<dbReference type="SUPFAM" id="SSF47413">
    <property type="entry name" value="lambda repressor-like DNA-binding domains"/>
    <property type="match status" value="1"/>
</dbReference>
<dbReference type="Proteomes" id="UP000193926">
    <property type="component" value="Unassembled WGS sequence"/>
</dbReference>
<evidence type="ECO:0000259" key="1">
    <source>
        <dbReference type="SMART" id="SM00530"/>
    </source>
</evidence>
<name>A0A1X4NFA2_9RHOB</name>
<gene>
    <name evidence="2" type="ORF">MGEO_18035</name>
</gene>
<organism evidence="2 3">
    <name type="scientific">Marivita geojedonensis</name>
    <dbReference type="NCBI Taxonomy" id="1123756"/>
    <lineage>
        <taxon>Bacteria</taxon>
        <taxon>Pseudomonadati</taxon>
        <taxon>Pseudomonadota</taxon>
        <taxon>Alphaproteobacteria</taxon>
        <taxon>Rhodobacterales</taxon>
        <taxon>Roseobacteraceae</taxon>
        <taxon>Marivita</taxon>
    </lineage>
</organism>
<sequence>MPVAVTERDVLNTFKANLRGILKSQNLSEAELSRRAGYKEDDAVTVMMQGDSLPNMATPVRLADALGVPVEALFRDRQQHLQEEFEALPVMEVDRQSARLLSAVFKATERSLDKIGDRPTLDSIISWWKETDGDLARSSQISPHFDLVSAAQALSAIPKIHHVGALGLSATTLGSAENARLERFLETLSKSDLQELNGHIRTVAHSGVGMITPLKRIVPFPETKEAVEVSFVRLMLPVRNDDGALFVLNYSTLLSESAPRREEG</sequence>
<proteinExistence type="predicted"/>
<dbReference type="CDD" id="cd00093">
    <property type="entry name" value="HTH_XRE"/>
    <property type="match status" value="1"/>
</dbReference>